<dbReference type="AlphaFoldDB" id="A0A3L6T0N6"/>
<feature type="compositionally biased region" description="Low complexity" evidence="1">
    <location>
        <begin position="1"/>
        <end position="17"/>
    </location>
</feature>
<evidence type="ECO:0000313" key="3">
    <source>
        <dbReference type="Proteomes" id="UP000275267"/>
    </source>
</evidence>
<organism evidence="2 3">
    <name type="scientific">Panicum miliaceum</name>
    <name type="common">Proso millet</name>
    <name type="synonym">Broomcorn millet</name>
    <dbReference type="NCBI Taxonomy" id="4540"/>
    <lineage>
        <taxon>Eukaryota</taxon>
        <taxon>Viridiplantae</taxon>
        <taxon>Streptophyta</taxon>
        <taxon>Embryophyta</taxon>
        <taxon>Tracheophyta</taxon>
        <taxon>Spermatophyta</taxon>
        <taxon>Magnoliopsida</taxon>
        <taxon>Liliopsida</taxon>
        <taxon>Poales</taxon>
        <taxon>Poaceae</taxon>
        <taxon>PACMAD clade</taxon>
        <taxon>Panicoideae</taxon>
        <taxon>Panicodae</taxon>
        <taxon>Paniceae</taxon>
        <taxon>Panicinae</taxon>
        <taxon>Panicum</taxon>
        <taxon>Panicum sect. Panicum</taxon>
    </lineage>
</organism>
<sequence length="66" mass="7023">MEVERAASATAAGGSSSEMAVDRAAGPSAVEKPRFIALMPSEMSGGRPQFWKVPVPQHRFAPLKHC</sequence>
<accession>A0A3L6T0N6</accession>
<dbReference type="Proteomes" id="UP000275267">
    <property type="component" value="Unassembled WGS sequence"/>
</dbReference>
<reference evidence="3" key="1">
    <citation type="journal article" date="2019" name="Nat. Commun.">
        <title>The genome of broomcorn millet.</title>
        <authorList>
            <person name="Zou C."/>
            <person name="Miki D."/>
            <person name="Li D."/>
            <person name="Tang Q."/>
            <person name="Xiao L."/>
            <person name="Rajput S."/>
            <person name="Deng P."/>
            <person name="Jia W."/>
            <person name="Huang R."/>
            <person name="Zhang M."/>
            <person name="Sun Y."/>
            <person name="Hu J."/>
            <person name="Fu X."/>
            <person name="Schnable P.S."/>
            <person name="Li F."/>
            <person name="Zhang H."/>
            <person name="Feng B."/>
            <person name="Zhu X."/>
            <person name="Liu R."/>
            <person name="Schnable J.C."/>
            <person name="Zhu J.-K."/>
            <person name="Zhang H."/>
        </authorList>
    </citation>
    <scope>NUCLEOTIDE SEQUENCE [LARGE SCALE GENOMIC DNA]</scope>
</reference>
<dbReference type="STRING" id="4540.A0A3L6T0N6"/>
<keyword evidence="3" id="KW-1185">Reference proteome</keyword>
<name>A0A3L6T0N6_PANMI</name>
<protein>
    <submittedName>
        <fullName evidence="2">Partner of Nob1</fullName>
    </submittedName>
</protein>
<gene>
    <name evidence="2" type="ORF">C2845_PM05G34750</name>
</gene>
<comment type="caution">
    <text evidence="2">The sequence shown here is derived from an EMBL/GenBank/DDBJ whole genome shotgun (WGS) entry which is preliminary data.</text>
</comment>
<evidence type="ECO:0000256" key="1">
    <source>
        <dbReference type="SAM" id="MobiDB-lite"/>
    </source>
</evidence>
<feature type="region of interest" description="Disordered" evidence="1">
    <location>
        <begin position="1"/>
        <end position="28"/>
    </location>
</feature>
<proteinExistence type="predicted"/>
<dbReference type="EMBL" id="PQIB02000003">
    <property type="protein sequence ID" value="RLN30292.1"/>
    <property type="molecule type" value="Genomic_DNA"/>
</dbReference>
<evidence type="ECO:0000313" key="2">
    <source>
        <dbReference type="EMBL" id="RLN30292.1"/>
    </source>
</evidence>